<feature type="chain" id="PRO_5016394172" description="RCC1-like domain-containing protein" evidence="3">
    <location>
        <begin position="23"/>
        <end position="447"/>
    </location>
</feature>
<dbReference type="SUPFAM" id="SSF50985">
    <property type="entry name" value="RCC1/BLIP-II"/>
    <property type="match status" value="2"/>
</dbReference>
<evidence type="ECO:0000256" key="1">
    <source>
        <dbReference type="ARBA" id="ARBA00022737"/>
    </source>
</evidence>
<gene>
    <name evidence="5" type="ORF">DL240_10975</name>
</gene>
<feature type="region of interest" description="Disordered" evidence="2">
    <location>
        <begin position="52"/>
        <end position="79"/>
    </location>
</feature>
<name>A0A328C7G6_9DELT</name>
<dbReference type="Gene3D" id="2.130.10.30">
    <property type="entry name" value="Regulator of chromosome condensation 1/beta-lactamase-inhibitor protein II"/>
    <property type="match status" value="2"/>
</dbReference>
<dbReference type="Proteomes" id="UP000249169">
    <property type="component" value="Unassembled WGS sequence"/>
</dbReference>
<dbReference type="InterPro" id="IPR000408">
    <property type="entry name" value="Reg_chr_condens"/>
</dbReference>
<keyword evidence="3" id="KW-0732">Signal</keyword>
<feature type="domain" description="RCC1-like" evidence="4">
    <location>
        <begin position="111"/>
        <end position="444"/>
    </location>
</feature>
<evidence type="ECO:0000256" key="2">
    <source>
        <dbReference type="SAM" id="MobiDB-lite"/>
    </source>
</evidence>
<comment type="caution">
    <text evidence="5">The sequence shown here is derived from an EMBL/GenBank/DDBJ whole genome shotgun (WGS) entry which is preliminary data.</text>
</comment>
<feature type="signal peptide" evidence="3">
    <location>
        <begin position="1"/>
        <end position="22"/>
    </location>
</feature>
<dbReference type="PANTHER" id="PTHR22870:SF408">
    <property type="entry name" value="OS09G0560450 PROTEIN"/>
    <property type="match status" value="1"/>
</dbReference>
<reference evidence="5 6" key="1">
    <citation type="submission" date="2018-05" db="EMBL/GenBank/DDBJ databases">
        <title>Lujinxingia marina gen. nov. sp. nov., a new facultative anaerobic member of the class Deltaproteobacteria, and proposal of Lujinxingaceae fam. nov.</title>
        <authorList>
            <person name="Li C.-M."/>
        </authorList>
    </citation>
    <scope>NUCLEOTIDE SEQUENCE [LARGE SCALE GENOMIC DNA]</scope>
    <source>
        <strain evidence="5 6">B210</strain>
    </source>
</reference>
<evidence type="ECO:0000313" key="5">
    <source>
        <dbReference type="EMBL" id="RAL22364.1"/>
    </source>
</evidence>
<dbReference type="InterPro" id="IPR009091">
    <property type="entry name" value="RCC1/BLIP-II"/>
</dbReference>
<organism evidence="5 6">
    <name type="scientific">Lujinxingia litoralis</name>
    <dbReference type="NCBI Taxonomy" id="2211119"/>
    <lineage>
        <taxon>Bacteria</taxon>
        <taxon>Deltaproteobacteria</taxon>
        <taxon>Bradymonadales</taxon>
        <taxon>Lujinxingiaceae</taxon>
        <taxon>Lujinxingia</taxon>
    </lineage>
</organism>
<proteinExistence type="predicted"/>
<dbReference type="InterPro" id="IPR058923">
    <property type="entry name" value="RCC1-like_dom"/>
</dbReference>
<evidence type="ECO:0000259" key="4">
    <source>
        <dbReference type="Pfam" id="PF25390"/>
    </source>
</evidence>
<dbReference type="PROSITE" id="PS50012">
    <property type="entry name" value="RCC1_3"/>
    <property type="match status" value="4"/>
</dbReference>
<dbReference type="EMBL" id="QHKO01000004">
    <property type="protein sequence ID" value="RAL22364.1"/>
    <property type="molecule type" value="Genomic_DNA"/>
</dbReference>
<dbReference type="AlphaFoldDB" id="A0A328C7G6"/>
<sequence>MYTTSRALRALLLSLLTTLALPACTTSQCESDSDCFAGEYCNIGACQPTLETDVDEGDTDTDTEATGDTDTDLDADADADPPAITALEAGQYHTCAIVDGALYCWGYNEKGQLGQALENLVQSDRPLLVPGLESGVTAVALGNNHTCAVQHSALKCFGSNSHGQLGRITANFDIPAPTPTAVSGLDRGVSAVAAGALHTCAIQNGALKCFGFNGLGAIGNSDTAGMANELNRVAEPRLVDALNQNVTRVRAGANHTCAMQGDQLFCFGNNHQGQLGHDLNLNEETPNPDPGRVLGLSELSTFDSGQDFNCALRYGAARCWGHNVHGQAGHDRGVNINFTPPTSTLYIVTGLSSEVTLIATGYLHACALHQDVIKCWGNNASYRSGHPDLSVYRPTEVAGLTDVTLLAAGSLHTCALAEGNVYCWGNADQGQTTGSETTHIPQRVIFP</sequence>
<dbReference type="InterPro" id="IPR051210">
    <property type="entry name" value="Ub_ligase/GEF_domain"/>
</dbReference>
<evidence type="ECO:0000313" key="6">
    <source>
        <dbReference type="Proteomes" id="UP000249169"/>
    </source>
</evidence>
<dbReference type="PANTHER" id="PTHR22870">
    <property type="entry name" value="REGULATOR OF CHROMOSOME CONDENSATION"/>
    <property type="match status" value="1"/>
</dbReference>
<dbReference type="PRINTS" id="PR00633">
    <property type="entry name" value="RCCNDNSATION"/>
</dbReference>
<dbReference type="RefSeq" id="WP_111729935.1">
    <property type="nucleotide sequence ID" value="NZ_QHKO01000004.1"/>
</dbReference>
<evidence type="ECO:0000256" key="3">
    <source>
        <dbReference type="SAM" id="SignalP"/>
    </source>
</evidence>
<protein>
    <recommendedName>
        <fullName evidence="4">RCC1-like domain-containing protein</fullName>
    </recommendedName>
</protein>
<keyword evidence="6" id="KW-1185">Reference proteome</keyword>
<accession>A0A328C7G6</accession>
<dbReference type="Pfam" id="PF25390">
    <property type="entry name" value="WD40_RLD"/>
    <property type="match status" value="1"/>
</dbReference>
<keyword evidence="1" id="KW-0677">Repeat</keyword>
<dbReference type="OrthoDB" id="5502358at2"/>